<proteinExistence type="predicted"/>
<gene>
    <name evidence="2" type="ORF">A5634_23330</name>
</gene>
<sequence>MLNRVGYVRLTRLIVMSGVEHSRHVNGRILSRIFDIRNALLQNGYEQPQDSVTHQSAEWSASSQNFRQMHGISVSKSSVDRMSSSGNSKHSPVVTCRRVKL</sequence>
<evidence type="ECO:0000313" key="3">
    <source>
        <dbReference type="Proteomes" id="UP000093928"/>
    </source>
</evidence>
<reference evidence="2 3" key="1">
    <citation type="submission" date="2016-06" db="EMBL/GenBank/DDBJ databases">
        <authorList>
            <person name="Kjaerup R.B."/>
            <person name="Dalgaard T.S."/>
            <person name="Juul-Madsen H.R."/>
        </authorList>
    </citation>
    <scope>NUCLEOTIDE SEQUENCE [LARGE SCALE GENOMIC DNA]</scope>
    <source>
        <strain evidence="2 3">1165133.8</strain>
    </source>
</reference>
<feature type="region of interest" description="Disordered" evidence="1">
    <location>
        <begin position="75"/>
        <end position="101"/>
    </location>
</feature>
<evidence type="ECO:0000256" key="1">
    <source>
        <dbReference type="SAM" id="MobiDB-lite"/>
    </source>
</evidence>
<accession>A0A1A3P4B9</accession>
<comment type="caution">
    <text evidence="2">The sequence shown here is derived from an EMBL/GenBank/DDBJ whole genome shotgun (WGS) entry which is preliminary data.</text>
</comment>
<dbReference type="Proteomes" id="UP000093928">
    <property type="component" value="Unassembled WGS sequence"/>
</dbReference>
<name>A0A1A3P4B9_MYCAS</name>
<organism evidence="2 3">
    <name type="scientific">Mycobacterium asiaticum</name>
    <dbReference type="NCBI Taxonomy" id="1790"/>
    <lineage>
        <taxon>Bacteria</taxon>
        <taxon>Bacillati</taxon>
        <taxon>Actinomycetota</taxon>
        <taxon>Actinomycetes</taxon>
        <taxon>Mycobacteriales</taxon>
        <taxon>Mycobacteriaceae</taxon>
        <taxon>Mycobacterium</taxon>
    </lineage>
</organism>
<protein>
    <submittedName>
        <fullName evidence="2">Uncharacterized protein</fullName>
    </submittedName>
</protein>
<dbReference type="EMBL" id="LZLS01000097">
    <property type="protein sequence ID" value="OBK27437.1"/>
    <property type="molecule type" value="Genomic_DNA"/>
</dbReference>
<dbReference type="AlphaFoldDB" id="A0A1A3P4B9"/>
<feature type="compositionally biased region" description="Low complexity" evidence="1">
    <location>
        <begin position="75"/>
        <end position="85"/>
    </location>
</feature>
<evidence type="ECO:0000313" key="2">
    <source>
        <dbReference type="EMBL" id="OBK27437.1"/>
    </source>
</evidence>